<comment type="caution">
    <text evidence="4">The sequence shown here is derived from an EMBL/GenBank/DDBJ whole genome shotgun (WGS) entry which is preliminary data.</text>
</comment>
<accession>A0A347VT03</accession>
<evidence type="ECO:0000313" key="3">
    <source>
        <dbReference type="EMBL" id="MWV69385.1"/>
    </source>
</evidence>
<feature type="domain" description="AMIN" evidence="2">
    <location>
        <begin position="117"/>
        <end position="194"/>
    </location>
</feature>
<evidence type="ECO:0000313" key="6">
    <source>
        <dbReference type="Proteomes" id="UP000477070"/>
    </source>
</evidence>
<keyword evidence="5" id="KW-1185">Reference proteome</keyword>
<dbReference type="InterPro" id="IPR021731">
    <property type="entry name" value="AMIN_dom"/>
</dbReference>
<evidence type="ECO:0000259" key="2">
    <source>
        <dbReference type="Pfam" id="PF11741"/>
    </source>
</evidence>
<feature type="signal peptide" evidence="1">
    <location>
        <begin position="1"/>
        <end position="20"/>
    </location>
</feature>
<reference evidence="4" key="3">
    <citation type="submission" date="2018-04" db="EMBL/GenBank/DDBJ databases">
        <authorList>
            <person name="Sheh A."/>
            <person name="Shen Z."/>
            <person name="Mannion A.J."/>
            <person name="Fox J.G."/>
        </authorList>
    </citation>
    <scope>NUCLEOTIDE SEQUENCE</scope>
    <source>
        <strain evidence="4">MIT 97-6194</strain>
    </source>
</reference>
<dbReference type="OrthoDB" id="5340273at2"/>
<dbReference type="Proteomes" id="UP000029714">
    <property type="component" value="Unassembled WGS sequence"/>
</dbReference>
<reference evidence="3 6" key="4">
    <citation type="submission" date="2019-12" db="EMBL/GenBank/DDBJ databases">
        <title>Multi-Generational Helicobacter saguini Isolates.</title>
        <authorList>
            <person name="Mannion A."/>
            <person name="Shen Z."/>
            <person name="Fox J.G."/>
        </authorList>
    </citation>
    <scope>NUCLEOTIDE SEQUENCE [LARGE SCALE GENOMIC DNA]</scope>
    <source>
        <strain evidence="3">16-048</strain>
        <strain evidence="6">16-048 (F4)</strain>
    </source>
</reference>
<sequence>MKRVIAVLAMFLCVNASLFANNNPFTINTNQRDFQAQQKNKGKKFFTTENIQVPSNARELRSVSVTFVNIDGTTEVKELKIDKTLDWHYPLKITQEGAVRNIAKRYFSLNDFEFLMDGSTLVISSPRHRLVKHFLLPNPQTIVVDFSRDNGGAYNAKMGMNEKFFSEVGLDSKDKMYRITITLDGVYKYKLKAGKNNTYTINLE</sequence>
<reference evidence="4 5" key="1">
    <citation type="journal article" date="2014" name="Genome Announc.">
        <title>Draft genome sequences of eight enterohepatic helicobacter species isolated from both laboratory and wild rodents.</title>
        <authorList>
            <person name="Sheh A."/>
            <person name="Shen Z."/>
            <person name="Fox J.G."/>
        </authorList>
    </citation>
    <scope>NUCLEOTIDE SEQUENCE [LARGE SCALE GENOMIC DNA]</scope>
    <source>
        <strain evidence="4 5">MIT 97-6194</strain>
    </source>
</reference>
<keyword evidence="1" id="KW-0732">Signal</keyword>
<feature type="chain" id="PRO_5033779780" evidence="1">
    <location>
        <begin position="21"/>
        <end position="204"/>
    </location>
</feature>
<evidence type="ECO:0000313" key="5">
    <source>
        <dbReference type="Proteomes" id="UP000029714"/>
    </source>
</evidence>
<dbReference type="RefSeq" id="WP_034574018.1">
    <property type="nucleotide sequence ID" value="NZ_JRMP02000004.1"/>
</dbReference>
<dbReference type="EMBL" id="JRMP02000004">
    <property type="protein sequence ID" value="TLD95037.1"/>
    <property type="molecule type" value="Genomic_DNA"/>
</dbReference>
<dbReference type="Proteomes" id="UP000477070">
    <property type="component" value="Unassembled WGS sequence"/>
</dbReference>
<evidence type="ECO:0000256" key="1">
    <source>
        <dbReference type="SAM" id="SignalP"/>
    </source>
</evidence>
<dbReference type="EMBL" id="QBIU01000001">
    <property type="protein sequence ID" value="MWV69385.1"/>
    <property type="molecule type" value="Genomic_DNA"/>
</dbReference>
<dbReference type="AlphaFoldDB" id="A0A347VT03"/>
<organism evidence="4 5">
    <name type="scientific">Helicobacter saguini</name>
    <dbReference type="NCBI Taxonomy" id="1548018"/>
    <lineage>
        <taxon>Bacteria</taxon>
        <taxon>Pseudomonadati</taxon>
        <taxon>Campylobacterota</taxon>
        <taxon>Epsilonproteobacteria</taxon>
        <taxon>Campylobacterales</taxon>
        <taxon>Helicobacteraceae</taxon>
        <taxon>Helicobacter</taxon>
    </lineage>
</organism>
<dbReference type="Pfam" id="PF11741">
    <property type="entry name" value="AMIN"/>
    <property type="match status" value="1"/>
</dbReference>
<proteinExistence type="predicted"/>
<name>A0A347VT03_9HELI</name>
<reference evidence="4 5" key="2">
    <citation type="journal article" date="2016" name="Infect. Immun.">
        <title>Helicobacter saguini, a Novel Helicobacter Isolated from Cotton-Top Tamarins with Ulcerative Colitis, Has Proinflammatory Properties and Induces Typhlocolitis and Dysplasia in Gnotobiotic IL-10-/- Mice.</title>
        <authorList>
            <person name="Shen Z."/>
            <person name="Mannion A."/>
            <person name="Whary M.T."/>
            <person name="Muthupalani S."/>
            <person name="Sheh A."/>
            <person name="Feng Y."/>
            <person name="Gong G."/>
            <person name="Vandamme P."/>
            <person name="Holcombe H.R."/>
            <person name="Paster B.J."/>
            <person name="Fox J.G."/>
        </authorList>
    </citation>
    <scope>NUCLEOTIDE SEQUENCE [LARGE SCALE GENOMIC DNA]</scope>
    <source>
        <strain evidence="4 5">MIT 97-6194</strain>
    </source>
</reference>
<protein>
    <submittedName>
        <fullName evidence="4">AMIN domain-containing protein</fullName>
    </submittedName>
</protein>
<evidence type="ECO:0000313" key="4">
    <source>
        <dbReference type="EMBL" id="TLD95037.1"/>
    </source>
</evidence>
<gene>
    <name evidence="3" type="ORF">DCO61_05030</name>
    <name evidence="4" type="ORF">LS64_003770</name>
</gene>